<accession>A0A6J4JZN5</accession>
<dbReference type="SUPFAM" id="SSF109854">
    <property type="entry name" value="DinB/YfiT-like putative metalloenzymes"/>
    <property type="match status" value="1"/>
</dbReference>
<reference evidence="2" key="1">
    <citation type="submission" date="2020-02" db="EMBL/GenBank/DDBJ databases">
        <authorList>
            <person name="Meier V. D."/>
        </authorList>
    </citation>
    <scope>NUCLEOTIDE SEQUENCE</scope>
    <source>
        <strain evidence="2">AVDCRST_MAG54</strain>
    </source>
</reference>
<evidence type="ECO:0000313" key="2">
    <source>
        <dbReference type="EMBL" id="CAA9291950.1"/>
    </source>
</evidence>
<proteinExistence type="predicted"/>
<dbReference type="EMBL" id="CADCTH010000570">
    <property type="protein sequence ID" value="CAA9291950.1"/>
    <property type="molecule type" value="Genomic_DNA"/>
</dbReference>
<organism evidence="2">
    <name type="scientific">uncultured Actinomycetospora sp</name>
    <dbReference type="NCBI Taxonomy" id="1135996"/>
    <lineage>
        <taxon>Bacteria</taxon>
        <taxon>Bacillati</taxon>
        <taxon>Actinomycetota</taxon>
        <taxon>Actinomycetes</taxon>
        <taxon>Pseudonocardiales</taxon>
        <taxon>Pseudonocardiaceae</taxon>
        <taxon>Actinomycetospora</taxon>
        <taxon>environmental samples</taxon>
    </lineage>
</organism>
<feature type="domain" description="DinB-like" evidence="1">
    <location>
        <begin position="14"/>
        <end position="164"/>
    </location>
</feature>
<dbReference type="Pfam" id="PF12867">
    <property type="entry name" value="DinB_2"/>
    <property type="match status" value="1"/>
</dbReference>
<dbReference type="InterPro" id="IPR034660">
    <property type="entry name" value="DinB/YfiT-like"/>
</dbReference>
<evidence type="ECO:0000259" key="1">
    <source>
        <dbReference type="Pfam" id="PF12867"/>
    </source>
</evidence>
<sequence length="184" mass="20705">MSISRDRLAVLRDQLALTWQLAEVVLADVSDQECRWLPSARSWTVRPDGAGRWIPDWQEPEPADVAQPSLAWTMWQTIWWWSVLLDQLEGDGTLRREDITWPGAEVGVATLRELYGRWDAFLAGLGEADLDSGELTGFPFDDERPFVQVVAWATVELTKNVAEMGLLRRLARDGTPATTVETGP</sequence>
<name>A0A6J4JZN5_9PSEU</name>
<dbReference type="AlphaFoldDB" id="A0A6J4JZN5"/>
<dbReference type="InterPro" id="IPR024775">
    <property type="entry name" value="DinB-like"/>
</dbReference>
<gene>
    <name evidence="2" type="ORF">AVDCRST_MAG54-4524</name>
</gene>
<protein>
    <recommendedName>
        <fullName evidence="1">DinB-like domain-containing protein</fullName>
    </recommendedName>
</protein>